<name>A0A1B6Q108_SORBI</name>
<sequence>MKRNSMTTTMFLCAMLFGSLTMQTQCRPHQLLDGRRRSVVVDTIANSTWSLEDERKSDKLMVCLKYQCNDFEPNGTCFCCEISKDNDCYSTHDECVDNCHRCKGPNC</sequence>
<reference evidence="2 3" key="1">
    <citation type="journal article" date="2009" name="Nature">
        <title>The Sorghum bicolor genome and the diversification of grasses.</title>
        <authorList>
            <person name="Paterson A.H."/>
            <person name="Bowers J.E."/>
            <person name="Bruggmann R."/>
            <person name="Dubchak I."/>
            <person name="Grimwood J."/>
            <person name="Gundlach H."/>
            <person name="Haberer G."/>
            <person name="Hellsten U."/>
            <person name="Mitros T."/>
            <person name="Poliakov A."/>
            <person name="Schmutz J."/>
            <person name="Spannagl M."/>
            <person name="Tang H."/>
            <person name="Wang X."/>
            <person name="Wicker T."/>
            <person name="Bharti A.K."/>
            <person name="Chapman J."/>
            <person name="Feltus F.A."/>
            <person name="Gowik U."/>
            <person name="Grigoriev I.V."/>
            <person name="Lyons E."/>
            <person name="Maher C.A."/>
            <person name="Martis M."/>
            <person name="Narechania A."/>
            <person name="Otillar R.P."/>
            <person name="Penning B.W."/>
            <person name="Salamov A.A."/>
            <person name="Wang Y."/>
            <person name="Zhang L."/>
            <person name="Carpita N.C."/>
            <person name="Freeling M."/>
            <person name="Gingle A.R."/>
            <person name="Hash C.T."/>
            <person name="Keller B."/>
            <person name="Klein P."/>
            <person name="Kresovich S."/>
            <person name="McCann M.C."/>
            <person name="Ming R."/>
            <person name="Peterson D.G."/>
            <person name="Mehboob-ur-Rahman"/>
            <person name="Ware D."/>
            <person name="Westhoff P."/>
            <person name="Mayer K.F."/>
            <person name="Messing J."/>
            <person name="Rokhsar D.S."/>
        </authorList>
    </citation>
    <scope>NUCLEOTIDE SEQUENCE [LARGE SCALE GENOMIC DNA]</scope>
    <source>
        <strain evidence="3">cv. BTx623</strain>
    </source>
</reference>
<dbReference type="AlphaFoldDB" id="A0A1B6Q108"/>
<dbReference type="EMBL" id="CM000762">
    <property type="protein sequence ID" value="KXG31575.1"/>
    <property type="molecule type" value="Genomic_DNA"/>
</dbReference>
<keyword evidence="1" id="KW-0732">Signal</keyword>
<feature type="signal peptide" evidence="1">
    <location>
        <begin position="1"/>
        <end position="26"/>
    </location>
</feature>
<keyword evidence="3" id="KW-1185">Reference proteome</keyword>
<dbReference type="Proteomes" id="UP000000768">
    <property type="component" value="Chromosome 3"/>
</dbReference>
<accession>A0A1B6Q108</accession>
<feature type="chain" id="PRO_5008589301" description="Embryo surrounding factor 1 brassicaceae domain-containing protein" evidence="1">
    <location>
        <begin position="27"/>
        <end position="107"/>
    </location>
</feature>
<proteinExistence type="predicted"/>
<dbReference type="InParanoid" id="A0A1B6Q108"/>
<dbReference type="Gramene" id="KXG31575">
    <property type="protein sequence ID" value="KXG31575"/>
    <property type="gene ID" value="SORBI_3003G020700"/>
</dbReference>
<gene>
    <name evidence="2" type="ORF">SORBI_3003G020700</name>
</gene>
<protein>
    <recommendedName>
        <fullName evidence="4">Embryo surrounding factor 1 brassicaceae domain-containing protein</fullName>
    </recommendedName>
</protein>
<evidence type="ECO:0000313" key="2">
    <source>
        <dbReference type="EMBL" id="KXG31575.1"/>
    </source>
</evidence>
<evidence type="ECO:0000313" key="3">
    <source>
        <dbReference type="Proteomes" id="UP000000768"/>
    </source>
</evidence>
<reference evidence="3" key="2">
    <citation type="journal article" date="2018" name="Plant J.">
        <title>The Sorghum bicolor reference genome: improved assembly, gene annotations, a transcriptome atlas, and signatures of genome organization.</title>
        <authorList>
            <person name="McCormick R.F."/>
            <person name="Truong S.K."/>
            <person name="Sreedasyam A."/>
            <person name="Jenkins J."/>
            <person name="Shu S."/>
            <person name="Sims D."/>
            <person name="Kennedy M."/>
            <person name="Amirebrahimi M."/>
            <person name="Weers B.D."/>
            <person name="McKinley B."/>
            <person name="Mattison A."/>
            <person name="Morishige D.T."/>
            <person name="Grimwood J."/>
            <person name="Schmutz J."/>
            <person name="Mullet J.E."/>
        </authorList>
    </citation>
    <scope>NUCLEOTIDE SEQUENCE [LARGE SCALE GENOMIC DNA]</scope>
    <source>
        <strain evidence="3">cv. BTx623</strain>
    </source>
</reference>
<organism evidence="2 3">
    <name type="scientific">Sorghum bicolor</name>
    <name type="common">Sorghum</name>
    <name type="synonym">Sorghum vulgare</name>
    <dbReference type="NCBI Taxonomy" id="4558"/>
    <lineage>
        <taxon>Eukaryota</taxon>
        <taxon>Viridiplantae</taxon>
        <taxon>Streptophyta</taxon>
        <taxon>Embryophyta</taxon>
        <taxon>Tracheophyta</taxon>
        <taxon>Spermatophyta</taxon>
        <taxon>Magnoliopsida</taxon>
        <taxon>Liliopsida</taxon>
        <taxon>Poales</taxon>
        <taxon>Poaceae</taxon>
        <taxon>PACMAD clade</taxon>
        <taxon>Panicoideae</taxon>
        <taxon>Andropogonodae</taxon>
        <taxon>Andropogoneae</taxon>
        <taxon>Sorghinae</taxon>
        <taxon>Sorghum</taxon>
    </lineage>
</organism>
<evidence type="ECO:0008006" key="4">
    <source>
        <dbReference type="Google" id="ProtNLM"/>
    </source>
</evidence>
<dbReference type="OMA" id="DNCHRCK"/>
<evidence type="ECO:0000256" key="1">
    <source>
        <dbReference type="SAM" id="SignalP"/>
    </source>
</evidence>